<name>A0ABR2DSA9_9ROSI</name>
<comment type="caution">
    <text evidence="2">The sequence shown here is derived from an EMBL/GenBank/DDBJ whole genome shotgun (WGS) entry which is preliminary data.</text>
</comment>
<dbReference type="InterPro" id="IPR000795">
    <property type="entry name" value="T_Tr_GTP-bd_dom"/>
</dbReference>
<protein>
    <recommendedName>
        <fullName evidence="1">Tr-type G domain-containing protein</fullName>
    </recommendedName>
</protein>
<sequence>MVLASTGKRSSHYEQTDVVPKESVGGNASSFVGLRYETKINCYVHVDFCGHAGYIKSMTTGDVQIDGVVLVVSCAEEPRTKTREQILMAKLIDISQIIVLLNLKDLVDDDELLGVVKSEVRDLLRSYGFGGN</sequence>
<reference evidence="2 3" key="1">
    <citation type="journal article" date="2024" name="G3 (Bethesda)">
        <title>Genome assembly of Hibiscus sabdariffa L. provides insights into metabolisms of medicinal natural products.</title>
        <authorList>
            <person name="Kim T."/>
        </authorList>
    </citation>
    <scope>NUCLEOTIDE SEQUENCE [LARGE SCALE GENOMIC DNA]</scope>
    <source>
        <strain evidence="2">TK-2024</strain>
        <tissue evidence="2">Old leaves</tissue>
    </source>
</reference>
<feature type="domain" description="Tr-type G" evidence="1">
    <location>
        <begin position="10"/>
        <end position="131"/>
    </location>
</feature>
<gene>
    <name evidence="2" type="ORF">V6N12_026236</name>
</gene>
<dbReference type="PANTHER" id="PTHR43721">
    <property type="entry name" value="ELONGATION FACTOR TU-RELATED"/>
    <property type="match status" value="1"/>
</dbReference>
<evidence type="ECO:0000313" key="3">
    <source>
        <dbReference type="Proteomes" id="UP001472677"/>
    </source>
</evidence>
<keyword evidence="3" id="KW-1185">Reference proteome</keyword>
<evidence type="ECO:0000313" key="2">
    <source>
        <dbReference type="EMBL" id="KAK8545402.1"/>
    </source>
</evidence>
<proteinExistence type="predicted"/>
<accession>A0ABR2DSA9</accession>
<dbReference type="SUPFAM" id="SSF52540">
    <property type="entry name" value="P-loop containing nucleoside triphosphate hydrolases"/>
    <property type="match status" value="1"/>
</dbReference>
<dbReference type="InterPro" id="IPR027417">
    <property type="entry name" value="P-loop_NTPase"/>
</dbReference>
<dbReference type="Proteomes" id="UP001472677">
    <property type="component" value="Unassembled WGS sequence"/>
</dbReference>
<dbReference type="EMBL" id="JBBPBM010000023">
    <property type="protein sequence ID" value="KAK8545402.1"/>
    <property type="molecule type" value="Genomic_DNA"/>
</dbReference>
<dbReference type="Pfam" id="PF00009">
    <property type="entry name" value="GTP_EFTU"/>
    <property type="match status" value="1"/>
</dbReference>
<evidence type="ECO:0000259" key="1">
    <source>
        <dbReference type="Pfam" id="PF00009"/>
    </source>
</evidence>
<dbReference type="InterPro" id="IPR050055">
    <property type="entry name" value="EF-Tu_GTPase"/>
</dbReference>
<organism evidence="2 3">
    <name type="scientific">Hibiscus sabdariffa</name>
    <name type="common">roselle</name>
    <dbReference type="NCBI Taxonomy" id="183260"/>
    <lineage>
        <taxon>Eukaryota</taxon>
        <taxon>Viridiplantae</taxon>
        <taxon>Streptophyta</taxon>
        <taxon>Embryophyta</taxon>
        <taxon>Tracheophyta</taxon>
        <taxon>Spermatophyta</taxon>
        <taxon>Magnoliopsida</taxon>
        <taxon>eudicotyledons</taxon>
        <taxon>Gunneridae</taxon>
        <taxon>Pentapetalae</taxon>
        <taxon>rosids</taxon>
        <taxon>malvids</taxon>
        <taxon>Malvales</taxon>
        <taxon>Malvaceae</taxon>
        <taxon>Malvoideae</taxon>
        <taxon>Hibiscus</taxon>
    </lineage>
</organism>
<dbReference type="Gene3D" id="3.40.50.300">
    <property type="entry name" value="P-loop containing nucleotide triphosphate hydrolases"/>
    <property type="match status" value="1"/>
</dbReference>
<dbReference type="PANTHER" id="PTHR43721:SF22">
    <property type="entry name" value="ELONGATION FACTOR TU, MITOCHONDRIAL"/>
    <property type="match status" value="1"/>
</dbReference>